<evidence type="ECO:0000256" key="5">
    <source>
        <dbReference type="ARBA" id="ARBA00022800"/>
    </source>
</evidence>
<comment type="cofactor">
    <cofactor evidence="11">
        <name>Mn(2+)</name>
        <dbReference type="ChEBI" id="CHEBI:29035"/>
    </cofactor>
    <text evidence="11">Binds 2 manganese ions per subunit.</text>
</comment>
<keyword evidence="3 11" id="KW-0479">Metal-binding</keyword>
<dbReference type="InterPro" id="IPR052915">
    <property type="entry name" value="RtcB-like"/>
</dbReference>
<organism evidence="12 13">
    <name type="scientific">Vibrio quintilis</name>
    <dbReference type="NCBI Taxonomy" id="1117707"/>
    <lineage>
        <taxon>Bacteria</taxon>
        <taxon>Pseudomonadati</taxon>
        <taxon>Pseudomonadota</taxon>
        <taxon>Gammaproteobacteria</taxon>
        <taxon>Vibrionales</taxon>
        <taxon>Vibrionaceae</taxon>
        <taxon>Vibrio</taxon>
    </lineage>
</organism>
<keyword evidence="4 10" id="KW-0547">Nucleotide-binding</keyword>
<feature type="binding site" evidence="10">
    <location>
        <begin position="178"/>
        <end position="182"/>
    </location>
    <ligand>
        <name>GMP</name>
        <dbReference type="ChEBI" id="CHEBI:58115"/>
    </ligand>
</feature>
<feature type="binding site" evidence="10">
    <location>
        <begin position="320"/>
        <end position="323"/>
    </location>
    <ligand>
        <name>GMP</name>
        <dbReference type="ChEBI" id="CHEBI:58115"/>
    </ligand>
</feature>
<evidence type="ECO:0000313" key="13">
    <source>
        <dbReference type="Proteomes" id="UP000184600"/>
    </source>
</evidence>
<feature type="binding site" evidence="10">
    <location>
        <begin position="344"/>
        <end position="347"/>
    </location>
    <ligand>
        <name>GMP</name>
        <dbReference type="ChEBI" id="CHEBI:58115"/>
    </ligand>
</feature>
<sequence length="415" mass="46021">MVKGYKVMCEKNFNLIENENRTPIKAWTNGVPFEDKAQQQLERIASMNLVHSHIAVMPDVHMGKGATIGSVIPSVEAVIPAAVGVDIGCGMVATKTSLKASQLPDNLSGIRHAFESAVPHGRTTGRGRRDRGAWGNIPDLVAGEWQKLEARFERICEKHPAIRKSNHVNHLGTMGTGNHFLELCLDENDAVWIMLHSGSRGVGNRIGSYFIELAKKEMQRHQIHLPDMDLAYLSEGSEYFDDYVEAVEWAQDFAAKNREIMMFNAIQALRKEIPVAFETADLAVNCHHNYISREHHFGKDCYVTRKGAVRAEKGELGIIPGSMGARSFIVRGLGNPESFNSCSHGAGRVMSRTKAKKVFNVQDQIAATEGVECRKDEAVIDEIPHAYKDIDKVMAAQRDLVEVVHTLKQVVCVKG</sequence>
<feature type="active site" description="GMP-histidine intermediate" evidence="9">
    <location>
        <position position="344"/>
    </location>
</feature>
<dbReference type="InterPro" id="IPR001233">
    <property type="entry name" value="RtcB"/>
</dbReference>
<feature type="binding site" evidence="11">
    <location>
        <position position="196"/>
    </location>
    <ligand>
        <name>Mn(2+)</name>
        <dbReference type="ChEBI" id="CHEBI:29035"/>
        <label>2</label>
    </ligand>
</feature>
<evidence type="ECO:0000256" key="7">
    <source>
        <dbReference type="ARBA" id="ARBA00023211"/>
    </source>
</evidence>
<evidence type="ECO:0000313" key="12">
    <source>
        <dbReference type="EMBL" id="SHO58258.1"/>
    </source>
</evidence>
<evidence type="ECO:0000256" key="3">
    <source>
        <dbReference type="ARBA" id="ARBA00022723"/>
    </source>
</evidence>
<accession>A0A1M7Z019</accession>
<comment type="catalytic activity">
    <reaction evidence="8">
        <text>a 3'-end 3'-phospho-ribonucleotide-RNA + a 5'-end dephospho-ribonucleoside-RNA + GTP = a ribonucleotidyl-ribonucleotide-RNA + GMP + diphosphate</text>
        <dbReference type="Rhea" id="RHEA:68076"/>
        <dbReference type="Rhea" id="RHEA-COMP:10463"/>
        <dbReference type="Rhea" id="RHEA-COMP:13936"/>
        <dbReference type="Rhea" id="RHEA-COMP:17355"/>
        <dbReference type="ChEBI" id="CHEBI:33019"/>
        <dbReference type="ChEBI" id="CHEBI:37565"/>
        <dbReference type="ChEBI" id="CHEBI:58115"/>
        <dbReference type="ChEBI" id="CHEBI:83062"/>
        <dbReference type="ChEBI" id="CHEBI:138284"/>
        <dbReference type="ChEBI" id="CHEBI:173118"/>
        <dbReference type="EC" id="6.5.1.8"/>
    </reaction>
</comment>
<dbReference type="GO" id="GO:0030145">
    <property type="term" value="F:manganese ion binding"/>
    <property type="evidence" value="ECO:0007669"/>
    <property type="project" value="TreeGrafter"/>
</dbReference>
<dbReference type="SUPFAM" id="SSF103365">
    <property type="entry name" value="Hypothetical protein PH1602"/>
    <property type="match status" value="1"/>
</dbReference>
<keyword evidence="7 11" id="KW-0464">Manganese</keyword>
<protein>
    <recommendedName>
        <fullName evidence="1">3'-phosphate/5'-hydroxy nucleic acid ligase</fullName>
        <ecNumber evidence="1">6.5.1.8</ecNumber>
    </recommendedName>
</protein>
<keyword evidence="13" id="KW-1185">Reference proteome</keyword>
<evidence type="ECO:0000256" key="2">
    <source>
        <dbReference type="ARBA" id="ARBA00022598"/>
    </source>
</evidence>
<feature type="binding site" evidence="10">
    <location>
        <position position="327"/>
    </location>
    <ligand>
        <name>GMP</name>
        <dbReference type="ChEBI" id="CHEBI:58115"/>
    </ligand>
</feature>
<dbReference type="Gene3D" id="3.90.1860.10">
    <property type="entry name" value="tRNA-splicing ligase RtcB"/>
    <property type="match status" value="1"/>
</dbReference>
<dbReference type="RefSeq" id="WP_306345651.1">
    <property type="nucleotide sequence ID" value="NZ_AP024897.1"/>
</dbReference>
<evidence type="ECO:0000256" key="9">
    <source>
        <dbReference type="PIRSR" id="PIRSR601233-1"/>
    </source>
</evidence>
<dbReference type="AlphaFoldDB" id="A0A1M7Z019"/>
<dbReference type="PANTHER" id="PTHR43749:SF2">
    <property type="entry name" value="RNA-SPLICING LIGASE RTCB"/>
    <property type="match status" value="1"/>
</dbReference>
<dbReference type="EMBL" id="FRFG01000059">
    <property type="protein sequence ID" value="SHO58258.1"/>
    <property type="molecule type" value="Genomic_DNA"/>
</dbReference>
<dbReference type="GO" id="GO:0006396">
    <property type="term" value="P:RNA processing"/>
    <property type="evidence" value="ECO:0007669"/>
    <property type="project" value="InterPro"/>
</dbReference>
<feature type="binding site" evidence="11">
    <location>
        <position position="86"/>
    </location>
    <ligand>
        <name>Mn(2+)</name>
        <dbReference type="ChEBI" id="CHEBI:29035"/>
        <label>1</label>
    </ligand>
</feature>
<evidence type="ECO:0000256" key="10">
    <source>
        <dbReference type="PIRSR" id="PIRSR601233-2"/>
    </source>
</evidence>
<evidence type="ECO:0000256" key="8">
    <source>
        <dbReference type="ARBA" id="ARBA00047746"/>
    </source>
</evidence>
<keyword evidence="6 10" id="KW-0342">GTP-binding</keyword>
<evidence type="ECO:0000256" key="1">
    <source>
        <dbReference type="ARBA" id="ARBA00012726"/>
    </source>
</evidence>
<feature type="binding site" evidence="11">
    <location>
        <position position="288"/>
    </location>
    <ligand>
        <name>Mn(2+)</name>
        <dbReference type="ChEBI" id="CHEBI:29035"/>
        <label>2</label>
    </ligand>
</feature>
<dbReference type="GO" id="GO:0006281">
    <property type="term" value="P:DNA repair"/>
    <property type="evidence" value="ECO:0007669"/>
    <property type="project" value="TreeGrafter"/>
</dbReference>
<dbReference type="EC" id="6.5.1.8" evidence="1"/>
<keyword evidence="2 12" id="KW-0436">Ligase</keyword>
<keyword evidence="5" id="KW-0692">RNA repair</keyword>
<gene>
    <name evidence="12" type="primary">rtcB_2</name>
    <name evidence="12" type="ORF">VQ7734_04029</name>
</gene>
<reference evidence="13" key="1">
    <citation type="submission" date="2016-12" db="EMBL/GenBank/DDBJ databases">
        <authorList>
            <person name="Rodrigo-Torres L."/>
            <person name="Arahal R.D."/>
            <person name="Lucena T."/>
        </authorList>
    </citation>
    <scope>NUCLEOTIDE SEQUENCE [LARGE SCALE GENOMIC DNA]</scope>
</reference>
<dbReference type="STRING" id="1117707.VQ7734_04029"/>
<dbReference type="InterPro" id="IPR036025">
    <property type="entry name" value="RtcB-like_sf"/>
</dbReference>
<dbReference type="Proteomes" id="UP000184600">
    <property type="component" value="Unassembled WGS sequence"/>
</dbReference>
<evidence type="ECO:0000256" key="11">
    <source>
        <dbReference type="PIRSR" id="PIRSR601233-3"/>
    </source>
</evidence>
<dbReference type="GO" id="GO:0003909">
    <property type="term" value="F:DNA ligase activity"/>
    <property type="evidence" value="ECO:0007669"/>
    <property type="project" value="TreeGrafter"/>
</dbReference>
<dbReference type="GO" id="GO:0042245">
    <property type="term" value="P:RNA repair"/>
    <property type="evidence" value="ECO:0007669"/>
    <property type="project" value="UniProtKB-KW"/>
</dbReference>
<feature type="binding site" evidence="10">
    <location>
        <begin position="288"/>
        <end position="289"/>
    </location>
    <ligand>
        <name>GMP</name>
        <dbReference type="ChEBI" id="CHEBI:58115"/>
    </ligand>
</feature>
<feature type="binding site" evidence="10">
    <location>
        <position position="414"/>
    </location>
    <ligand>
        <name>GMP</name>
        <dbReference type="ChEBI" id="CHEBI:58115"/>
    </ligand>
</feature>
<dbReference type="GO" id="GO:0170057">
    <property type="term" value="F:RNA ligase (GTP) activity"/>
    <property type="evidence" value="ECO:0007669"/>
    <property type="project" value="UniProtKB-EC"/>
</dbReference>
<dbReference type="PANTHER" id="PTHR43749">
    <property type="entry name" value="RNA-SPLICING LIGASE RTCB"/>
    <property type="match status" value="1"/>
</dbReference>
<name>A0A1M7Z019_9VIBR</name>
<dbReference type="GO" id="GO:0005525">
    <property type="term" value="F:GTP binding"/>
    <property type="evidence" value="ECO:0007669"/>
    <property type="project" value="UniProtKB-KW"/>
</dbReference>
<feature type="binding site" evidence="11">
    <location>
        <position position="179"/>
    </location>
    <ligand>
        <name>Mn(2+)</name>
        <dbReference type="ChEBI" id="CHEBI:29035"/>
        <label>1</label>
    </ligand>
</feature>
<proteinExistence type="predicted"/>
<evidence type="ECO:0000256" key="6">
    <source>
        <dbReference type="ARBA" id="ARBA00023134"/>
    </source>
</evidence>
<dbReference type="Pfam" id="PF01139">
    <property type="entry name" value="RtcB"/>
    <property type="match status" value="1"/>
</dbReference>
<evidence type="ECO:0000256" key="4">
    <source>
        <dbReference type="ARBA" id="ARBA00022741"/>
    </source>
</evidence>